<dbReference type="AlphaFoldDB" id="A0A3S5A4J3"/>
<dbReference type="Proteomes" id="UP000784294">
    <property type="component" value="Unassembled WGS sequence"/>
</dbReference>
<reference evidence="1" key="1">
    <citation type="submission" date="2018-11" db="EMBL/GenBank/DDBJ databases">
        <authorList>
            <consortium name="Pathogen Informatics"/>
        </authorList>
    </citation>
    <scope>NUCLEOTIDE SEQUENCE</scope>
</reference>
<keyword evidence="2" id="KW-1185">Reference proteome</keyword>
<evidence type="ECO:0000313" key="1">
    <source>
        <dbReference type="EMBL" id="VEL06712.1"/>
    </source>
</evidence>
<dbReference type="EMBL" id="CAAALY010000278">
    <property type="protein sequence ID" value="VEL06712.1"/>
    <property type="molecule type" value="Genomic_DNA"/>
</dbReference>
<gene>
    <name evidence="1" type="ORF">PXEA_LOCUS152</name>
</gene>
<evidence type="ECO:0000313" key="2">
    <source>
        <dbReference type="Proteomes" id="UP000784294"/>
    </source>
</evidence>
<comment type="caution">
    <text evidence="1">The sequence shown here is derived from an EMBL/GenBank/DDBJ whole genome shotgun (WGS) entry which is preliminary data.</text>
</comment>
<accession>A0A3S5A4J3</accession>
<name>A0A3S5A4J3_9PLAT</name>
<protein>
    <submittedName>
        <fullName evidence="1">Uncharacterized protein</fullName>
    </submittedName>
</protein>
<organism evidence="1 2">
    <name type="scientific">Protopolystoma xenopodis</name>
    <dbReference type="NCBI Taxonomy" id="117903"/>
    <lineage>
        <taxon>Eukaryota</taxon>
        <taxon>Metazoa</taxon>
        <taxon>Spiralia</taxon>
        <taxon>Lophotrochozoa</taxon>
        <taxon>Platyhelminthes</taxon>
        <taxon>Monogenea</taxon>
        <taxon>Polyopisthocotylea</taxon>
        <taxon>Polystomatidea</taxon>
        <taxon>Polystomatidae</taxon>
        <taxon>Protopolystoma</taxon>
    </lineage>
</organism>
<sequence length="265" mass="30341">MLSLDSTKPEDHQVYCPRICSSFSLSPSASHRELSFAKEDELLIGPDSADKTVSLQPKQIISAVEYDSNVAHPACDSPLYSLFTSDMLQNRMGSLLTVQASDLTTTDLITNADDKIRRIKPALSDMTVHSPRVFMPSDLFLIEQRDLLKDIDDLRTGTAALERLLAIFSESITDAKNHSEEVLRPCYLQVRELHTEIAEASVDISNVYAAFSDLSRRFDKRRELFNTIHEVSRYRVELRIMFTLLHFRLPLFRIKFSRHMLFQMP</sequence>
<proteinExistence type="predicted"/>